<comment type="caution">
    <text evidence="1">The sequence shown here is derived from an EMBL/GenBank/DDBJ whole genome shotgun (WGS) entry which is preliminary data.</text>
</comment>
<dbReference type="AlphaFoldDB" id="A0AAW1B1N9"/>
<proteinExistence type="predicted"/>
<name>A0AAW1B1N9_CROAD</name>
<protein>
    <submittedName>
        <fullName evidence="1">Uncharacterized protein</fullName>
    </submittedName>
</protein>
<dbReference type="Proteomes" id="UP001474421">
    <property type="component" value="Unassembled WGS sequence"/>
</dbReference>
<reference evidence="1 2" key="1">
    <citation type="journal article" date="2024" name="Proc. Natl. Acad. Sci. U.S.A.">
        <title>The genetic regulatory architecture and epigenomic basis for age-related changes in rattlesnake venom.</title>
        <authorList>
            <person name="Hogan M.P."/>
            <person name="Holding M.L."/>
            <person name="Nystrom G.S."/>
            <person name="Colston T.J."/>
            <person name="Bartlett D.A."/>
            <person name="Mason A.J."/>
            <person name="Ellsworth S.A."/>
            <person name="Rautsaw R.M."/>
            <person name="Lawrence K.C."/>
            <person name="Strickland J.L."/>
            <person name="He B."/>
            <person name="Fraser P."/>
            <person name="Margres M.J."/>
            <person name="Gilbert D.M."/>
            <person name="Gibbs H.L."/>
            <person name="Parkinson C.L."/>
            <person name="Rokyta D.R."/>
        </authorList>
    </citation>
    <scope>NUCLEOTIDE SEQUENCE [LARGE SCALE GENOMIC DNA]</scope>
    <source>
        <strain evidence="1">DRR0105</strain>
    </source>
</reference>
<evidence type="ECO:0000313" key="1">
    <source>
        <dbReference type="EMBL" id="KAK9395827.1"/>
    </source>
</evidence>
<accession>A0AAW1B1N9</accession>
<dbReference type="EMBL" id="JAOTOJ010000009">
    <property type="protein sequence ID" value="KAK9395827.1"/>
    <property type="molecule type" value="Genomic_DNA"/>
</dbReference>
<organism evidence="1 2">
    <name type="scientific">Crotalus adamanteus</name>
    <name type="common">Eastern diamondback rattlesnake</name>
    <dbReference type="NCBI Taxonomy" id="8729"/>
    <lineage>
        <taxon>Eukaryota</taxon>
        <taxon>Metazoa</taxon>
        <taxon>Chordata</taxon>
        <taxon>Craniata</taxon>
        <taxon>Vertebrata</taxon>
        <taxon>Euteleostomi</taxon>
        <taxon>Lepidosauria</taxon>
        <taxon>Squamata</taxon>
        <taxon>Bifurcata</taxon>
        <taxon>Unidentata</taxon>
        <taxon>Episquamata</taxon>
        <taxon>Toxicofera</taxon>
        <taxon>Serpentes</taxon>
        <taxon>Colubroidea</taxon>
        <taxon>Viperidae</taxon>
        <taxon>Crotalinae</taxon>
        <taxon>Crotalus</taxon>
    </lineage>
</organism>
<keyword evidence="2" id="KW-1185">Reference proteome</keyword>
<evidence type="ECO:0000313" key="2">
    <source>
        <dbReference type="Proteomes" id="UP001474421"/>
    </source>
</evidence>
<gene>
    <name evidence="1" type="ORF">NXF25_019188</name>
</gene>
<sequence length="19" mass="2026">MEGGQTVHPRQLAVTSLAM</sequence>